<evidence type="ECO:0000256" key="1">
    <source>
        <dbReference type="SAM" id="Phobius"/>
    </source>
</evidence>
<evidence type="ECO:0000313" key="2">
    <source>
        <dbReference type="EMBL" id="CAI6283367.1"/>
    </source>
</evidence>
<evidence type="ECO:0000313" key="3">
    <source>
        <dbReference type="Proteomes" id="UP001152607"/>
    </source>
</evidence>
<keyword evidence="1" id="KW-1133">Transmembrane helix</keyword>
<accession>A0A9W4U527</accession>
<gene>
    <name evidence="2" type="ORF">PDIGIT_LOCUS2200</name>
</gene>
<name>A0A9W4U527_9PLEO</name>
<keyword evidence="1" id="KW-0472">Membrane</keyword>
<comment type="caution">
    <text evidence="2">The sequence shown here is derived from an EMBL/GenBank/DDBJ whole genome shotgun (WGS) entry which is preliminary data.</text>
</comment>
<keyword evidence="1" id="KW-0812">Transmembrane</keyword>
<dbReference type="AlphaFoldDB" id="A0A9W4U527"/>
<proteinExistence type="predicted"/>
<dbReference type="Proteomes" id="UP001152607">
    <property type="component" value="Unassembled WGS sequence"/>
</dbReference>
<organism evidence="2 3">
    <name type="scientific">Periconia digitata</name>
    <dbReference type="NCBI Taxonomy" id="1303443"/>
    <lineage>
        <taxon>Eukaryota</taxon>
        <taxon>Fungi</taxon>
        <taxon>Dikarya</taxon>
        <taxon>Ascomycota</taxon>
        <taxon>Pezizomycotina</taxon>
        <taxon>Dothideomycetes</taxon>
        <taxon>Pleosporomycetidae</taxon>
        <taxon>Pleosporales</taxon>
        <taxon>Massarineae</taxon>
        <taxon>Periconiaceae</taxon>
        <taxon>Periconia</taxon>
    </lineage>
</organism>
<protein>
    <submittedName>
        <fullName evidence="2">Uncharacterized protein</fullName>
    </submittedName>
</protein>
<reference evidence="2" key="1">
    <citation type="submission" date="2023-01" db="EMBL/GenBank/DDBJ databases">
        <authorList>
            <person name="Van Ghelder C."/>
            <person name="Rancurel C."/>
        </authorList>
    </citation>
    <scope>NUCLEOTIDE SEQUENCE</scope>
    <source>
        <strain evidence="2">CNCM I-4278</strain>
    </source>
</reference>
<feature type="transmembrane region" description="Helical" evidence="1">
    <location>
        <begin position="45"/>
        <end position="73"/>
    </location>
</feature>
<keyword evidence="3" id="KW-1185">Reference proteome</keyword>
<sequence length="130" mass="15131">MELWNITFEGKIHIDQGNWCLWLTLERCKCTAVERIFRGENQWSFIYLASLITLYLILLHIAVIMIAIIMFAIKLKDVRTCKKVLSFHVRSACCQSSHIPGTPFRGTPNSTYIALVRHFNQHNQHTTVRV</sequence>
<dbReference type="EMBL" id="CAOQHR010000001">
    <property type="protein sequence ID" value="CAI6283367.1"/>
    <property type="molecule type" value="Genomic_DNA"/>
</dbReference>